<evidence type="ECO:0000256" key="6">
    <source>
        <dbReference type="ARBA" id="ARBA00022989"/>
    </source>
</evidence>
<feature type="transmembrane region" description="Helical" evidence="10">
    <location>
        <begin position="380"/>
        <end position="400"/>
    </location>
</feature>
<dbReference type="FunFam" id="1.10.3430.10:FF:000007">
    <property type="entry name" value="Ammonium transporter"/>
    <property type="match status" value="1"/>
</dbReference>
<evidence type="ECO:0000313" key="14">
    <source>
        <dbReference type="Proteomes" id="UP000500767"/>
    </source>
</evidence>
<dbReference type="EMBL" id="CP053708">
    <property type="protein sequence ID" value="QKE89153.1"/>
    <property type="molecule type" value="Genomic_DNA"/>
</dbReference>
<feature type="domain" description="Ammonium transporter AmtB-like" evidence="12">
    <location>
        <begin position="59"/>
        <end position="469"/>
    </location>
</feature>
<sequence>MHVAPAARSPLSSNIRTGIATGSALAAIMLLAFAHPALAADAAPAAPVAPPKIDSGDTAWMLTSTALVLMMTVPGLALYYAGMVRKKNVLATLMQAFAICCLVTITWVVVGYSLTFTTGSAYIGDFSRFMLHGMATNITKGSDIGFTLGAGSSNPTVTTIPESVYMMFQMTFAIITPALIAGAFADRMKFSAMCVFMVLWSIVVYAPIAHWVWSPIGWVAAFGAIDFAGGTVVHINAGIAGLMCALVLGKRTGYGHDDMSPHNLTYAVIGASLLWVGWFGFNAGSAVGANGRAGMAMAATQIATAAAALGWMFAEWIIKGKPTVLGIISGAVAGLVAITPASGFVLPGASIIIGLVAGVGCYFAATSLKHLLGYDDSLDAFGVHGIGGIIGALLTGVFAYGPLSATDASPAGVVGSFAQFIIQGKAVLVTVIWSGLLSFVLLKVIDWTIGLRVSHDDEVEGLDMTLHGERLG</sequence>
<dbReference type="AlphaFoldDB" id="A0A6M8HLC2"/>
<dbReference type="PROSITE" id="PS01219">
    <property type="entry name" value="AMMONIUM_TRANSP"/>
    <property type="match status" value="1"/>
</dbReference>
<feature type="transmembrane region" description="Helical" evidence="10">
    <location>
        <begin position="219"/>
        <end position="249"/>
    </location>
</feature>
<dbReference type="PANTHER" id="PTHR43029:SF10">
    <property type="entry name" value="AMMONIUM TRANSPORTER MEP2"/>
    <property type="match status" value="1"/>
</dbReference>
<keyword evidence="11" id="KW-0732">Signal</keyword>
<feature type="transmembrane region" description="Helical" evidence="10">
    <location>
        <begin position="293"/>
        <end position="312"/>
    </location>
</feature>
<dbReference type="GO" id="GO:0008519">
    <property type="term" value="F:ammonium channel activity"/>
    <property type="evidence" value="ECO:0007669"/>
    <property type="project" value="InterPro"/>
</dbReference>
<protein>
    <recommendedName>
        <fullName evidence="9 10">Ammonium transporter</fullName>
    </recommendedName>
</protein>
<feature type="transmembrane region" description="Helical" evidence="10">
    <location>
        <begin position="324"/>
        <end position="345"/>
    </location>
</feature>
<name>A0A6M8HLC2_9PROT</name>
<keyword evidence="8 10" id="KW-0924">Ammonia transport</keyword>
<dbReference type="InterPro" id="IPR024041">
    <property type="entry name" value="NH4_transpt_AmtB-like_dom"/>
</dbReference>
<gene>
    <name evidence="13" type="ORF">HN018_03005</name>
</gene>
<feature type="transmembrane region" description="Helical" evidence="10">
    <location>
        <begin position="420"/>
        <end position="442"/>
    </location>
</feature>
<reference evidence="13 14" key="1">
    <citation type="journal article" date="2014" name="World J. Microbiol. Biotechnol.">
        <title>Biodiversity and physiological characteristics of Antarctic and Arctic lichens-associated bacteria.</title>
        <authorList>
            <person name="Lee Y.M."/>
            <person name="Kim E.H."/>
            <person name="Lee H.K."/>
            <person name="Hong S.G."/>
        </authorList>
    </citation>
    <scope>NUCLEOTIDE SEQUENCE [LARGE SCALE GENOMIC DNA]</scope>
    <source>
        <strain evidence="13 14">PAMC 26569</strain>
    </source>
</reference>
<dbReference type="NCBIfam" id="TIGR00836">
    <property type="entry name" value="amt"/>
    <property type="match status" value="1"/>
</dbReference>
<organism evidence="13 14">
    <name type="scientific">Lichenicola cladoniae</name>
    <dbReference type="NCBI Taxonomy" id="1484109"/>
    <lineage>
        <taxon>Bacteria</taxon>
        <taxon>Pseudomonadati</taxon>
        <taxon>Pseudomonadota</taxon>
        <taxon>Alphaproteobacteria</taxon>
        <taxon>Acetobacterales</taxon>
        <taxon>Acetobacteraceae</taxon>
        <taxon>Lichenicola</taxon>
    </lineage>
</organism>
<keyword evidence="3 10" id="KW-0813">Transport</keyword>
<dbReference type="Proteomes" id="UP000500767">
    <property type="component" value="Chromosome"/>
</dbReference>
<evidence type="ECO:0000256" key="10">
    <source>
        <dbReference type="RuleBase" id="RU362002"/>
    </source>
</evidence>
<dbReference type="PANTHER" id="PTHR43029">
    <property type="entry name" value="AMMONIUM TRANSPORTER MEP2"/>
    <property type="match status" value="1"/>
</dbReference>
<evidence type="ECO:0000256" key="7">
    <source>
        <dbReference type="ARBA" id="ARBA00023136"/>
    </source>
</evidence>
<feature type="chain" id="PRO_5026982827" description="Ammonium transporter" evidence="11">
    <location>
        <begin position="40"/>
        <end position="472"/>
    </location>
</feature>
<evidence type="ECO:0000259" key="12">
    <source>
        <dbReference type="Pfam" id="PF00909"/>
    </source>
</evidence>
<keyword evidence="6 10" id="KW-1133">Transmembrane helix</keyword>
<keyword evidence="7 10" id="KW-0472">Membrane</keyword>
<feature type="transmembrane region" description="Helical" evidence="10">
    <location>
        <begin position="89"/>
        <end position="110"/>
    </location>
</feature>
<dbReference type="SUPFAM" id="SSF111352">
    <property type="entry name" value="Ammonium transporter"/>
    <property type="match status" value="1"/>
</dbReference>
<evidence type="ECO:0000256" key="3">
    <source>
        <dbReference type="ARBA" id="ARBA00022448"/>
    </source>
</evidence>
<feature type="transmembrane region" description="Helical" evidence="10">
    <location>
        <begin position="59"/>
        <end position="82"/>
    </location>
</feature>
<proteinExistence type="inferred from homology"/>
<feature type="signal peptide" evidence="11">
    <location>
        <begin position="1"/>
        <end position="39"/>
    </location>
</feature>
<feature type="transmembrane region" description="Helical" evidence="10">
    <location>
        <begin position="192"/>
        <end position="213"/>
    </location>
</feature>
<dbReference type="GO" id="GO:0005886">
    <property type="term" value="C:plasma membrane"/>
    <property type="evidence" value="ECO:0007669"/>
    <property type="project" value="UniProtKB-SubCell"/>
</dbReference>
<dbReference type="InterPro" id="IPR018047">
    <property type="entry name" value="Ammonium_transpt_CS"/>
</dbReference>
<dbReference type="KEGG" id="lck:HN018_03005"/>
<accession>A0A6M8HLC2</accession>
<feature type="transmembrane region" description="Helical" evidence="10">
    <location>
        <begin position="351"/>
        <end position="368"/>
    </location>
</feature>
<evidence type="ECO:0000256" key="2">
    <source>
        <dbReference type="ARBA" id="ARBA00005887"/>
    </source>
</evidence>
<dbReference type="Gene3D" id="1.10.3430.10">
    <property type="entry name" value="Ammonium transporter AmtB like domains"/>
    <property type="match status" value="1"/>
</dbReference>
<evidence type="ECO:0000256" key="11">
    <source>
        <dbReference type="SAM" id="SignalP"/>
    </source>
</evidence>
<dbReference type="InterPro" id="IPR001905">
    <property type="entry name" value="Ammonium_transpt"/>
</dbReference>
<feature type="transmembrane region" description="Helical" evidence="10">
    <location>
        <begin position="261"/>
        <end position="281"/>
    </location>
</feature>
<evidence type="ECO:0000256" key="5">
    <source>
        <dbReference type="ARBA" id="ARBA00022692"/>
    </source>
</evidence>
<dbReference type="RefSeq" id="WP_171836446.1">
    <property type="nucleotide sequence ID" value="NZ_CP053708.1"/>
</dbReference>
<dbReference type="Pfam" id="PF00909">
    <property type="entry name" value="Ammonium_transp"/>
    <property type="match status" value="1"/>
</dbReference>
<evidence type="ECO:0000256" key="4">
    <source>
        <dbReference type="ARBA" id="ARBA00022475"/>
    </source>
</evidence>
<evidence type="ECO:0000256" key="8">
    <source>
        <dbReference type="ARBA" id="ARBA00023177"/>
    </source>
</evidence>
<keyword evidence="4" id="KW-1003">Cell membrane</keyword>
<keyword evidence="14" id="KW-1185">Reference proteome</keyword>
<comment type="subcellular location">
    <subcellularLocation>
        <location evidence="1 10">Cell membrane</location>
        <topology evidence="1 10">Multi-pass membrane protein</topology>
    </subcellularLocation>
</comment>
<evidence type="ECO:0000313" key="13">
    <source>
        <dbReference type="EMBL" id="QKE89153.1"/>
    </source>
</evidence>
<keyword evidence="5 10" id="KW-0812">Transmembrane</keyword>
<dbReference type="InterPro" id="IPR029020">
    <property type="entry name" value="Ammonium/urea_transptr"/>
</dbReference>
<evidence type="ECO:0000256" key="9">
    <source>
        <dbReference type="ARBA" id="ARBA00050025"/>
    </source>
</evidence>
<comment type="similarity">
    <text evidence="2 10">Belongs to the ammonia transporter channel (TC 1.A.11.2) family.</text>
</comment>
<evidence type="ECO:0000256" key="1">
    <source>
        <dbReference type="ARBA" id="ARBA00004651"/>
    </source>
</evidence>
<feature type="transmembrane region" description="Helical" evidence="10">
    <location>
        <begin position="164"/>
        <end position="185"/>
    </location>
</feature>